<evidence type="ECO:0000313" key="2">
    <source>
        <dbReference type="Proteomes" id="UP001589645"/>
    </source>
</evidence>
<comment type="caution">
    <text evidence="1">The sequence shown here is derived from an EMBL/GenBank/DDBJ whole genome shotgun (WGS) entry which is preliminary data.</text>
</comment>
<dbReference type="RefSeq" id="WP_390193048.1">
    <property type="nucleotide sequence ID" value="NZ_JBHMEP010000002.1"/>
</dbReference>
<keyword evidence="2" id="KW-1185">Reference proteome</keyword>
<evidence type="ECO:0008006" key="3">
    <source>
        <dbReference type="Google" id="ProtNLM"/>
    </source>
</evidence>
<dbReference type="EMBL" id="JBHMEP010000002">
    <property type="protein sequence ID" value="MFB9135756.1"/>
    <property type="molecule type" value="Genomic_DNA"/>
</dbReference>
<organism evidence="1 2">
    <name type="scientific">Vibrio olivae</name>
    <dbReference type="NCBI Taxonomy" id="1243002"/>
    <lineage>
        <taxon>Bacteria</taxon>
        <taxon>Pseudomonadati</taxon>
        <taxon>Pseudomonadota</taxon>
        <taxon>Gammaproteobacteria</taxon>
        <taxon>Vibrionales</taxon>
        <taxon>Vibrionaceae</taxon>
        <taxon>Vibrio</taxon>
    </lineage>
</organism>
<name>A0ABV5HQA8_9VIBR</name>
<dbReference type="Proteomes" id="UP001589645">
    <property type="component" value="Unassembled WGS sequence"/>
</dbReference>
<accession>A0ABV5HQA8</accession>
<protein>
    <recommendedName>
        <fullName evidence="3">RTX toxin</fullName>
    </recommendedName>
</protein>
<sequence length="299" mass="31375">MTVILGETNTDGSGSSVNLTGENGELVLGTYVDGDAGVLALDGDTRLGEVFDTATVYSDNWDQDGYKEAKIDGSYDRITVSNIVDVDITNDAGAGVSHIEVLYAKRGQIDTSASDTADSIFIAVTTNNDHWSNTFEVTTGAGNDFVEFYNVVNSQLTGFDVDLGEGNDTFDISELNVAASNADDRYVDGGEGLDVLIYNGDSAVDFAGFEVVTGSDVSVTLDSDLLAANASSQLGLVVADIELELSDDISASVSEELSGDQVDYLSELGYDASDFVAVDVITEDGAYAVLSNDDSWAVA</sequence>
<gene>
    <name evidence="1" type="ORF">ACFFUV_12360</name>
</gene>
<reference evidence="1 2" key="1">
    <citation type="submission" date="2024-09" db="EMBL/GenBank/DDBJ databases">
        <authorList>
            <person name="Sun Q."/>
            <person name="Mori K."/>
        </authorList>
    </citation>
    <scope>NUCLEOTIDE SEQUENCE [LARGE SCALE GENOMIC DNA]</scope>
    <source>
        <strain evidence="1 2">CECT 8064</strain>
    </source>
</reference>
<evidence type="ECO:0000313" key="1">
    <source>
        <dbReference type="EMBL" id="MFB9135756.1"/>
    </source>
</evidence>
<proteinExistence type="predicted"/>